<keyword evidence="3" id="KW-1185">Reference proteome</keyword>
<evidence type="ECO:0000313" key="2">
    <source>
        <dbReference type="EMBL" id="MFG6488662.1"/>
    </source>
</evidence>
<reference evidence="2 3" key="1">
    <citation type="submission" date="2024-08" db="EMBL/GenBank/DDBJ databases">
        <authorList>
            <person name="Lu H."/>
        </authorList>
    </citation>
    <scope>NUCLEOTIDE SEQUENCE [LARGE SCALE GENOMIC DNA]</scope>
    <source>
        <strain evidence="2 3">BYS78W</strain>
    </source>
</reference>
<name>A0ABW7HGP8_9BURK</name>
<keyword evidence="1" id="KW-0732">Signal</keyword>
<evidence type="ECO:0000313" key="3">
    <source>
        <dbReference type="Proteomes" id="UP001606134"/>
    </source>
</evidence>
<protein>
    <submittedName>
        <fullName evidence="2">Beta strand repeat-containing protein</fullName>
    </submittedName>
</protein>
<dbReference type="EMBL" id="JBIGIC010000009">
    <property type="protein sequence ID" value="MFG6488662.1"/>
    <property type="molecule type" value="Genomic_DNA"/>
</dbReference>
<feature type="signal peptide" evidence="1">
    <location>
        <begin position="1"/>
        <end position="30"/>
    </location>
</feature>
<sequence length="1359" mass="138314">MPKLPSLHRPRRIALAVLAALAPLSPPARALDVTWTGGAPIFFWYDATNRFNPSGEVADALDCAGINNAGRLTCDTLSFWGYAGNWGGTLPGAGDDVHITSTAQVNVELWGSPIRGTTAAQPGGVYNSISQGGGGSLFLANGYSLHTLGASIDRLQLGGKILIDGQGFINQLANVAGAVFPSSGVIGGTGATLVHAGTGFGLADSQHVTFDGAASAGASFTLYDDAVLTNRGNLTGGLTINNYGSTHGGNGYSAVRSFENLGALSLSTATGLSPRIEIDTLLRNKASIDIGTNGYLYAMAGGEHNGSASFAGGAQSQMQFAGYHRFAAGSSISSSGTVTFGGAFVSELPYAPYADAWGFYNDVGASYRAGKTVLLNNAVFSSTADPGELVATGGRAYFNGPGRVQVTKATLTNGALYGTAAVDVAGPLLVQGNSGIGTAGGLRALGGITFDGGNAYIGFYGAATSVENHGLAELRSGTLQFATQATFANLAGATFDLQGDFNISGTGTASGALVSLFDNAGVFRKSAGTGVATITAAFNNRGSVEVQSGTLRLLGGGTHSGSFAQAASLDFGGVHVFTGNTTLGADVGFYGDTTLTVAAGATLTSQSLSLHQRAQSGTVALVNHGSFANLGSGWSHVDTLTNTGSLSNASGTLAADSVTNRGSLSNSGGLSGSALLNDGGLLTASAGSQIDMGQLSNINGGVISNAGTMSTVNLINGVGASLVNSGSFEISYSATPLQLQNLGNINNTASGTFTLDNSTLYVGQFRNDGQFVNQAGTVWLRSGDVMTGQGSFVQYDGLTRVDGRLNQAGGIDIEGGKLAGLGQFNGPVTIGASGQITPGNSPGTLTINGDVNFTGQVYYDPSLHPQMVIEVVDPVVHDRLVVNGAVSFNASANDNLHMVTIKWEGAAPPDLDDAGLTWLTASGGITNGDYVSYTVEGLGAEWQAQVANDGSSLSLSFANSLAYQIQAAGQYGWWNQGAIQIAAGDYAYNLANGFVNSDTVNNAGRFYNRVGAALYNADVGTLTNGAQAFMQNRGLLNSDGVIDNAGTFVNHADGTFTSGNDYGNGGSAQVVNRAGASMTNNGSWSNASNSTLLNQGAFINAASLQNNGTINNDGGSFQVTSAGQLQGTGLYRQGNGGSTMVDGLLAQRTVFLQGGGLGGNGIVRAQGGYTLVDGTWMNGVSVAGTTIEPGHGAGGLLTIDGDLTALPADQYATLVIDIAGKGASGRLAVTGQLNFYGNLVFNLVNGYRPQSGDSFTWLTAGSGSFGFGQVSLQTVAADGSATLLDGPVWYGVGQNDPRGFLSFVLDGQVEYATWNLAGSTETLTFSNTLQPVPEPQAWMLLIAGLGVLLPRLSRRRAEI</sequence>
<comment type="caution">
    <text evidence="2">The sequence shown here is derived from an EMBL/GenBank/DDBJ whole genome shotgun (WGS) entry which is preliminary data.</text>
</comment>
<dbReference type="RefSeq" id="WP_394413996.1">
    <property type="nucleotide sequence ID" value="NZ_JBIGIC010000009.1"/>
</dbReference>
<organism evidence="2 3">
    <name type="scientific">Pelomonas candidula</name>
    <dbReference type="NCBI Taxonomy" id="3299025"/>
    <lineage>
        <taxon>Bacteria</taxon>
        <taxon>Pseudomonadati</taxon>
        <taxon>Pseudomonadota</taxon>
        <taxon>Betaproteobacteria</taxon>
        <taxon>Burkholderiales</taxon>
        <taxon>Sphaerotilaceae</taxon>
        <taxon>Roseateles</taxon>
    </lineage>
</organism>
<proteinExistence type="predicted"/>
<accession>A0ABW7HGP8</accession>
<gene>
    <name evidence="2" type="ORF">ACG04R_18400</name>
</gene>
<feature type="chain" id="PRO_5045380695" evidence="1">
    <location>
        <begin position="31"/>
        <end position="1359"/>
    </location>
</feature>
<dbReference type="Proteomes" id="UP001606134">
    <property type="component" value="Unassembled WGS sequence"/>
</dbReference>
<evidence type="ECO:0000256" key="1">
    <source>
        <dbReference type="SAM" id="SignalP"/>
    </source>
</evidence>